<accession>X0RZJ4</accession>
<feature type="non-terminal residue" evidence="1">
    <location>
        <position position="69"/>
    </location>
</feature>
<proteinExistence type="predicted"/>
<comment type="caution">
    <text evidence="1">The sequence shown here is derived from an EMBL/GenBank/DDBJ whole genome shotgun (WGS) entry which is preliminary data.</text>
</comment>
<dbReference type="EMBL" id="BARS01006472">
    <property type="protein sequence ID" value="GAF69137.1"/>
    <property type="molecule type" value="Genomic_DNA"/>
</dbReference>
<dbReference type="AlphaFoldDB" id="X0RZJ4"/>
<evidence type="ECO:0000313" key="1">
    <source>
        <dbReference type="EMBL" id="GAF69137.1"/>
    </source>
</evidence>
<sequence length="69" mass="8038">MKCLFLNVYYDSFMRSHYAKNDIALLPYMEQWQSVQDAMFGDADIYSRALAKQGWQTHDLITNCAPLQA</sequence>
<protein>
    <submittedName>
        <fullName evidence="1">Uncharacterized protein</fullName>
    </submittedName>
</protein>
<name>X0RZJ4_9ZZZZ</name>
<reference evidence="1" key="1">
    <citation type="journal article" date="2014" name="Front. Microbiol.">
        <title>High frequency of phylogenetically diverse reductive dehalogenase-homologous genes in deep subseafloor sedimentary metagenomes.</title>
        <authorList>
            <person name="Kawai M."/>
            <person name="Futagami T."/>
            <person name="Toyoda A."/>
            <person name="Takaki Y."/>
            <person name="Nishi S."/>
            <person name="Hori S."/>
            <person name="Arai W."/>
            <person name="Tsubouchi T."/>
            <person name="Morono Y."/>
            <person name="Uchiyama I."/>
            <person name="Ito T."/>
            <person name="Fujiyama A."/>
            <person name="Inagaki F."/>
            <person name="Takami H."/>
        </authorList>
    </citation>
    <scope>NUCLEOTIDE SEQUENCE</scope>
    <source>
        <strain evidence="1">Expedition CK06-06</strain>
    </source>
</reference>
<gene>
    <name evidence="1" type="ORF">S01H1_12593</name>
</gene>
<organism evidence="1">
    <name type="scientific">marine sediment metagenome</name>
    <dbReference type="NCBI Taxonomy" id="412755"/>
    <lineage>
        <taxon>unclassified sequences</taxon>
        <taxon>metagenomes</taxon>
        <taxon>ecological metagenomes</taxon>
    </lineage>
</organism>